<keyword evidence="4" id="KW-1185">Reference proteome</keyword>
<evidence type="ECO:0000256" key="1">
    <source>
        <dbReference type="ARBA" id="ARBA00022795"/>
    </source>
</evidence>
<name>A0A6B8RDR1_9BACL</name>
<organism evidence="3 4">
    <name type="scientific">Paenibacillus psychroresistens</name>
    <dbReference type="NCBI Taxonomy" id="1778678"/>
    <lineage>
        <taxon>Bacteria</taxon>
        <taxon>Bacillati</taxon>
        <taxon>Bacillota</taxon>
        <taxon>Bacilli</taxon>
        <taxon>Bacillales</taxon>
        <taxon>Paenibacillaceae</taxon>
        <taxon>Paenibacillus</taxon>
    </lineage>
</organism>
<sequence>MSVQGLLQTMSKLIQVHISLLELAEQKTNILVHNQVDKLNQIVNKETSSMKQITILDLQRIEDISALLLERGYKPNPKITVGDIIKLVVKAEDKKLLSDAQKQLLGTIDQLREKNQLNQKLIEHSLAFIEYSMDLVLGPPDDGVTYQNPSHQQQGLKRNGMFDSRA</sequence>
<dbReference type="SUPFAM" id="SSF140566">
    <property type="entry name" value="FlgN-like"/>
    <property type="match status" value="1"/>
</dbReference>
<dbReference type="Pfam" id="PF05130">
    <property type="entry name" value="FlgN"/>
    <property type="match status" value="1"/>
</dbReference>
<keyword evidence="1" id="KW-1005">Bacterial flagellum biogenesis</keyword>
<keyword evidence="3" id="KW-0282">Flagellum</keyword>
<feature type="compositionally biased region" description="Polar residues" evidence="2">
    <location>
        <begin position="145"/>
        <end position="156"/>
    </location>
</feature>
<dbReference type="EMBL" id="CP034235">
    <property type="protein sequence ID" value="QGQ93516.1"/>
    <property type="molecule type" value="Genomic_DNA"/>
</dbReference>
<evidence type="ECO:0000313" key="4">
    <source>
        <dbReference type="Proteomes" id="UP000426246"/>
    </source>
</evidence>
<dbReference type="KEGG" id="ppsc:EHS13_00540"/>
<dbReference type="InterPro" id="IPR036679">
    <property type="entry name" value="FlgN-like_sf"/>
</dbReference>
<evidence type="ECO:0000256" key="2">
    <source>
        <dbReference type="SAM" id="MobiDB-lite"/>
    </source>
</evidence>
<keyword evidence="3" id="KW-0966">Cell projection</keyword>
<proteinExistence type="predicted"/>
<reference evidence="4" key="1">
    <citation type="submission" date="2018-11" db="EMBL/GenBank/DDBJ databases">
        <title>Complete genome sequence of Paenibacillus sp. ML311-T8.</title>
        <authorList>
            <person name="Nam Y.-D."/>
            <person name="Kang J."/>
            <person name="Chung W.-H."/>
            <person name="Park Y.S."/>
        </authorList>
    </citation>
    <scope>NUCLEOTIDE SEQUENCE [LARGE SCALE GENOMIC DNA]</scope>
    <source>
        <strain evidence="4">ML311-T8</strain>
    </source>
</reference>
<feature type="region of interest" description="Disordered" evidence="2">
    <location>
        <begin position="140"/>
        <end position="166"/>
    </location>
</feature>
<gene>
    <name evidence="3" type="ORF">EHS13_00540</name>
</gene>
<accession>A0A6B8RDR1</accession>
<dbReference type="AlphaFoldDB" id="A0A6B8RDR1"/>
<keyword evidence="3" id="KW-0969">Cilium</keyword>
<dbReference type="InterPro" id="IPR007809">
    <property type="entry name" value="FlgN-like"/>
</dbReference>
<dbReference type="GO" id="GO:0044780">
    <property type="term" value="P:bacterial-type flagellum assembly"/>
    <property type="evidence" value="ECO:0007669"/>
    <property type="project" value="InterPro"/>
</dbReference>
<dbReference type="Proteomes" id="UP000426246">
    <property type="component" value="Chromosome"/>
</dbReference>
<dbReference type="OrthoDB" id="2660802at2"/>
<protein>
    <submittedName>
        <fullName evidence="3">Flagellar protein FlgN</fullName>
    </submittedName>
</protein>
<evidence type="ECO:0000313" key="3">
    <source>
        <dbReference type="EMBL" id="QGQ93516.1"/>
    </source>
</evidence>
<dbReference type="Gene3D" id="1.20.58.300">
    <property type="entry name" value="FlgN-like"/>
    <property type="match status" value="1"/>
</dbReference>